<evidence type="ECO:0000313" key="4">
    <source>
        <dbReference type="EMBL" id="CAK0787846.1"/>
    </source>
</evidence>
<dbReference type="GO" id="GO:0005930">
    <property type="term" value="C:axoneme"/>
    <property type="evidence" value="ECO:0007669"/>
    <property type="project" value="UniProtKB-SubCell"/>
</dbReference>
<dbReference type="InterPro" id="IPR001611">
    <property type="entry name" value="Leu-rich_rpt"/>
</dbReference>
<evidence type="ECO:0000259" key="3">
    <source>
        <dbReference type="Pfam" id="PF24758"/>
    </source>
</evidence>
<dbReference type="InterPro" id="IPR055411">
    <property type="entry name" value="LRR_FXL15/At3g58940/PEG3-like"/>
</dbReference>
<sequence>MEHRRMEGCPMEHRRMEHRPMEHRRMEHRRMEHCPSHGAPSHGGLSHGAPSHGAPSHGALSHGTLSHGTLSPVSAAWIAARCPRLVELRAQGCTQLTPESLQGFSQAALEVLQLDECASLRGEPAAAAILAIAQHGKLGELALPCLGKQQSVMLDLLRNSKDLRRLSATQLIWAVAVGGHGLGRLCPKLTHVTLTHCHFSGVVTLSMGSPGLQCLTLHGSSLVDTGVAHYLGAQLKSVDVSGTQIADYQLRQIVATCHHLESLNISHCARLTDQGIDALRWYGDAICEGRLRDLNISALSCSSCSSCSSFTGAKLSDVLEYWVYGMLQDVGDAPASSWQPCWTRGGPQVRLNISHNPGLAPESLLGLITPVCHAAVGAAVSLREFSARSCTKLAGPYTEDPDSEYQPPGNILRDLSERGVFSGLHVLDLSDVFDAYMPDSWQTQSVLTDIIEGTCGHLRKLSLDNWYVGEGAAQAIAQKCTQLEELSLPGCDGMTDSGVTFIALACKQLQILRIGGGRTRDGKETDGLLAFSHLRQLEICRRSLITDKDLVQVLGRHPALESLKMSSCPKISDTCLAALPASTLRELTLVCCNGIVGGSLGRLKRLERLEVISCSSVTGDALQAAAASCTRLKALQLPKHIPTSCLPTQAVGHLRGLQVTGGCSGSCSQAAPPRATVQRRFEGRTI</sequence>
<comment type="subcellular location">
    <subcellularLocation>
        <location evidence="1">Cytoplasm</location>
        <location evidence="1">Cytoskeleton</location>
        <location evidence="1">Cilium axoneme</location>
    </subcellularLocation>
</comment>
<keyword evidence="5" id="KW-1185">Reference proteome</keyword>
<accession>A0AAV1IKI7</accession>
<comment type="caution">
    <text evidence="4">The sequence shown here is derived from an EMBL/GenBank/DDBJ whole genome shotgun (WGS) entry which is preliminary data.</text>
</comment>
<dbReference type="GO" id="GO:0019005">
    <property type="term" value="C:SCF ubiquitin ligase complex"/>
    <property type="evidence" value="ECO:0007669"/>
    <property type="project" value="TreeGrafter"/>
</dbReference>
<dbReference type="AlphaFoldDB" id="A0AAV1IKI7"/>
<gene>
    <name evidence="4" type="ORF">CVIRNUC_011068</name>
</gene>
<evidence type="ECO:0000313" key="5">
    <source>
        <dbReference type="Proteomes" id="UP001314263"/>
    </source>
</evidence>
<dbReference type="Pfam" id="PF13516">
    <property type="entry name" value="LRR_6"/>
    <property type="match status" value="1"/>
</dbReference>
<dbReference type="PANTHER" id="PTHR13318">
    <property type="entry name" value="PARTNER OF PAIRED, ISOFORM B-RELATED"/>
    <property type="match status" value="1"/>
</dbReference>
<feature type="region of interest" description="Disordered" evidence="2">
    <location>
        <begin position="28"/>
        <end position="65"/>
    </location>
</feature>
<evidence type="ECO:0000256" key="1">
    <source>
        <dbReference type="ARBA" id="ARBA00004430"/>
    </source>
</evidence>
<dbReference type="InterPro" id="IPR032675">
    <property type="entry name" value="LRR_dom_sf"/>
</dbReference>
<dbReference type="Proteomes" id="UP001314263">
    <property type="component" value="Unassembled WGS sequence"/>
</dbReference>
<dbReference type="SMART" id="SM00367">
    <property type="entry name" value="LRR_CC"/>
    <property type="match status" value="7"/>
</dbReference>
<feature type="domain" description="F-box/LRR-repeat protein 15/At3g58940/PEG3-like LRR" evidence="3">
    <location>
        <begin position="504"/>
        <end position="568"/>
    </location>
</feature>
<dbReference type="Pfam" id="PF24758">
    <property type="entry name" value="LRR_At5g56370"/>
    <property type="match status" value="1"/>
</dbReference>
<dbReference type="EMBL" id="CAUYUE010000018">
    <property type="protein sequence ID" value="CAK0787846.1"/>
    <property type="molecule type" value="Genomic_DNA"/>
</dbReference>
<dbReference type="Gene3D" id="3.80.10.10">
    <property type="entry name" value="Ribonuclease Inhibitor"/>
    <property type="match status" value="3"/>
</dbReference>
<reference evidence="4 5" key="1">
    <citation type="submission" date="2023-10" db="EMBL/GenBank/DDBJ databases">
        <authorList>
            <person name="Maclean D."/>
            <person name="Macfadyen A."/>
        </authorList>
    </citation>
    <scope>NUCLEOTIDE SEQUENCE [LARGE SCALE GENOMIC DNA]</scope>
</reference>
<protein>
    <recommendedName>
        <fullName evidence="3">F-box/LRR-repeat protein 15/At3g58940/PEG3-like LRR domain-containing protein</fullName>
    </recommendedName>
</protein>
<dbReference type="GO" id="GO:0031146">
    <property type="term" value="P:SCF-dependent proteasomal ubiquitin-dependent protein catabolic process"/>
    <property type="evidence" value="ECO:0007669"/>
    <property type="project" value="TreeGrafter"/>
</dbReference>
<proteinExistence type="predicted"/>
<organism evidence="4 5">
    <name type="scientific">Coccomyxa viridis</name>
    <dbReference type="NCBI Taxonomy" id="1274662"/>
    <lineage>
        <taxon>Eukaryota</taxon>
        <taxon>Viridiplantae</taxon>
        <taxon>Chlorophyta</taxon>
        <taxon>core chlorophytes</taxon>
        <taxon>Trebouxiophyceae</taxon>
        <taxon>Trebouxiophyceae incertae sedis</taxon>
        <taxon>Coccomyxaceae</taxon>
        <taxon>Coccomyxa</taxon>
    </lineage>
</organism>
<evidence type="ECO:0000256" key="2">
    <source>
        <dbReference type="SAM" id="MobiDB-lite"/>
    </source>
</evidence>
<dbReference type="SUPFAM" id="SSF52047">
    <property type="entry name" value="RNI-like"/>
    <property type="match status" value="1"/>
</dbReference>
<dbReference type="InterPro" id="IPR006553">
    <property type="entry name" value="Leu-rich_rpt_Cys-con_subtyp"/>
</dbReference>
<name>A0AAV1IKI7_9CHLO</name>